<evidence type="ECO:0000256" key="4">
    <source>
        <dbReference type="ARBA" id="ARBA00022692"/>
    </source>
</evidence>
<dbReference type="Pfam" id="PF02931">
    <property type="entry name" value="Neur_chan_LBD"/>
    <property type="match status" value="1"/>
</dbReference>
<evidence type="ECO:0000256" key="8">
    <source>
        <dbReference type="ARBA" id="ARBA00023065"/>
    </source>
</evidence>
<accession>A0A6G0ZJB0</accession>
<keyword evidence="14" id="KW-0868">Chloride</keyword>
<dbReference type="Proteomes" id="UP000478052">
    <property type="component" value="Unassembled WGS sequence"/>
</dbReference>
<dbReference type="PRINTS" id="PR00253">
    <property type="entry name" value="GABAARECEPTR"/>
</dbReference>
<keyword evidence="4 20" id="KW-0812">Transmembrane</keyword>
<dbReference type="InterPro" id="IPR038050">
    <property type="entry name" value="Neuro_actylchol_rec"/>
</dbReference>
<dbReference type="SUPFAM" id="SSF90112">
    <property type="entry name" value="Neurotransmitter-gated ion-channel transmembrane pore"/>
    <property type="match status" value="1"/>
</dbReference>
<feature type="transmembrane region" description="Helical" evidence="20">
    <location>
        <begin position="485"/>
        <end position="505"/>
    </location>
</feature>
<evidence type="ECO:0000256" key="5">
    <source>
        <dbReference type="ARBA" id="ARBA00022729"/>
    </source>
</evidence>
<dbReference type="InterPro" id="IPR002289">
    <property type="entry name" value="GABAAb_rcpt"/>
</dbReference>
<comment type="similarity">
    <text evidence="1">Belongs to the ligand-gated ion channel (TC 1.A.9) family. Gamma-aminobutyric acid receptor (TC 1.A.9.5) subfamily.</text>
</comment>
<comment type="subcellular location">
    <subcellularLocation>
        <location evidence="18">Postsynaptic cell membrane</location>
        <topology evidence="18">Multi-pass membrane protein</topology>
    </subcellularLocation>
</comment>
<keyword evidence="11 24" id="KW-0675">Receptor</keyword>
<evidence type="ECO:0000313" key="25">
    <source>
        <dbReference type="Proteomes" id="UP000478052"/>
    </source>
</evidence>
<feature type="non-terminal residue" evidence="24">
    <location>
        <position position="1"/>
    </location>
</feature>
<dbReference type="Pfam" id="PF02932">
    <property type="entry name" value="Neur_chan_memb"/>
    <property type="match status" value="1"/>
</dbReference>
<keyword evidence="25" id="KW-1185">Reference proteome</keyword>
<protein>
    <recommendedName>
        <fullName evidence="19">Gamma-aminobutyric acid receptor subunit beta</fullName>
    </recommendedName>
</protein>
<dbReference type="InterPro" id="IPR036734">
    <property type="entry name" value="Neur_chan_lig-bd_sf"/>
</dbReference>
<keyword evidence="9 20" id="KW-0472">Membrane</keyword>
<dbReference type="GO" id="GO:0005254">
    <property type="term" value="F:chloride channel activity"/>
    <property type="evidence" value="ECO:0007669"/>
    <property type="project" value="UniProtKB-KW"/>
</dbReference>
<feature type="compositionally biased region" description="Polar residues" evidence="21">
    <location>
        <begin position="357"/>
        <end position="373"/>
    </location>
</feature>
<dbReference type="Gene3D" id="1.20.58.390">
    <property type="entry name" value="Neurotransmitter-gated ion-channel transmembrane domain"/>
    <property type="match status" value="1"/>
</dbReference>
<evidence type="ECO:0000313" key="24">
    <source>
        <dbReference type="EMBL" id="KAF0771094.1"/>
    </source>
</evidence>
<sequence>DFTLDFYFRQFWTDPRLAFTKRPGVETLSVGSEFIKNIWVPDTFFVNEKQSYFHIATTSNEFIRIHHSGSITRSIRLTITASCPMNLQYFPMDRQLCHIEIESFGYTMRDIRYKWKSGFKSVGISNQVQLPQFRILGHRQRATEINLSTVGYTMRDIRYKWNEGPNSVGVSNEVSLPQFKVLGHRQRAMEISLTTATLLDKKLPSNHVIDNRSNYSRLACEIQFVRSMGYYLIQIYIPSGLIVIISWVSFWLNRNATPARVALGVTTVLTMTTLMSSTNAALPKISYVKSIDVYLGTCFVMVFASLLEYATVGYMAKRIQMRKNRFLAIQKMAEQKKSGHDTLSHAHSHQQSRSSHGNMSGHNTLTGHNTLSHGLSGHGLPPSHIASYGGHDSHPRHSHSGHSGHGGQILSGDMDHPPRQANLRFKGHDSKTYLKGGSLENTINGRGDDDCNVTQLQPQHVMHPNKDINKLYGITPSDIDKYSRIVFPVCFVCFNLMYWIIYLHISDVVADDLVLLEADK</sequence>
<keyword evidence="13" id="KW-0325">Glycoprotein</keyword>
<keyword evidence="15" id="KW-0628">Postsynaptic cell membrane</keyword>
<comment type="caution">
    <text evidence="24">The sequence shown here is derived from an EMBL/GenBank/DDBJ whole genome shotgun (WGS) entry which is preliminary data.</text>
</comment>
<dbReference type="PRINTS" id="PR01160">
    <property type="entry name" value="GABAARBETA"/>
</dbReference>
<keyword evidence="2 20" id="KW-0813">Transport</keyword>
<evidence type="ECO:0000256" key="20">
    <source>
        <dbReference type="RuleBase" id="RU000687"/>
    </source>
</evidence>
<dbReference type="PANTHER" id="PTHR18945">
    <property type="entry name" value="NEUROTRANSMITTER GATED ION CHANNEL"/>
    <property type="match status" value="1"/>
</dbReference>
<evidence type="ECO:0000256" key="21">
    <source>
        <dbReference type="SAM" id="MobiDB-lite"/>
    </source>
</evidence>
<dbReference type="GO" id="GO:0045211">
    <property type="term" value="C:postsynaptic membrane"/>
    <property type="evidence" value="ECO:0007669"/>
    <property type="project" value="UniProtKB-SubCell"/>
</dbReference>
<keyword evidence="7" id="KW-0770">Synapse</keyword>
<keyword evidence="6 20" id="KW-1133">Transmembrane helix</keyword>
<dbReference type="SUPFAM" id="SSF63712">
    <property type="entry name" value="Nicotinic receptor ligand binding domain-like"/>
    <property type="match status" value="1"/>
</dbReference>
<dbReference type="EMBL" id="VUJU01000338">
    <property type="protein sequence ID" value="KAF0771094.1"/>
    <property type="molecule type" value="Genomic_DNA"/>
</dbReference>
<dbReference type="GO" id="GO:0034707">
    <property type="term" value="C:chloride channel complex"/>
    <property type="evidence" value="ECO:0007669"/>
    <property type="project" value="UniProtKB-KW"/>
</dbReference>
<evidence type="ECO:0000256" key="11">
    <source>
        <dbReference type="ARBA" id="ARBA00023170"/>
    </source>
</evidence>
<dbReference type="GO" id="GO:0004890">
    <property type="term" value="F:GABA-A receptor activity"/>
    <property type="evidence" value="ECO:0007669"/>
    <property type="project" value="InterPro"/>
</dbReference>
<reference evidence="24 25" key="1">
    <citation type="submission" date="2019-08" db="EMBL/GenBank/DDBJ databases">
        <title>Whole genome of Aphis craccivora.</title>
        <authorList>
            <person name="Voronova N.V."/>
            <person name="Shulinski R.S."/>
            <person name="Bandarenka Y.V."/>
            <person name="Zhorov D.G."/>
            <person name="Warner D."/>
        </authorList>
    </citation>
    <scope>NUCLEOTIDE SEQUENCE [LARGE SCALE GENOMIC DNA]</scope>
    <source>
        <strain evidence="24">180601</strain>
        <tissue evidence="24">Whole Body</tissue>
    </source>
</reference>
<dbReference type="InterPro" id="IPR018000">
    <property type="entry name" value="Neurotransmitter_ion_chnl_CS"/>
</dbReference>
<feature type="domain" description="Neurotransmitter-gated ion-channel ligand-binding" evidence="22">
    <location>
        <begin position="1"/>
        <end position="139"/>
    </location>
</feature>
<dbReference type="OrthoDB" id="8890589at2759"/>
<evidence type="ECO:0000259" key="23">
    <source>
        <dbReference type="Pfam" id="PF02932"/>
    </source>
</evidence>
<keyword evidence="17 20" id="KW-0407">Ion channel</keyword>
<feature type="transmembrane region" description="Helical" evidence="20">
    <location>
        <begin position="228"/>
        <end position="252"/>
    </location>
</feature>
<keyword evidence="3" id="KW-1003">Cell membrane</keyword>
<dbReference type="Gene3D" id="2.70.170.10">
    <property type="entry name" value="Neurotransmitter-gated ion-channel ligand-binding domain"/>
    <property type="match status" value="1"/>
</dbReference>
<dbReference type="FunFam" id="1.20.58.390:FF:000033">
    <property type="entry name" value="Gamma-aminobutyric acid receptor subunit beta"/>
    <property type="match status" value="1"/>
</dbReference>
<evidence type="ECO:0000256" key="12">
    <source>
        <dbReference type="ARBA" id="ARBA00023173"/>
    </source>
</evidence>
<dbReference type="InterPro" id="IPR006201">
    <property type="entry name" value="Neur_channel"/>
</dbReference>
<keyword evidence="16" id="KW-1071">Ligand-gated ion channel</keyword>
<evidence type="ECO:0000256" key="6">
    <source>
        <dbReference type="ARBA" id="ARBA00022989"/>
    </source>
</evidence>
<dbReference type="CDD" id="cd19049">
    <property type="entry name" value="LGIC_TM_anion"/>
    <property type="match status" value="1"/>
</dbReference>
<organism evidence="24 25">
    <name type="scientific">Aphis craccivora</name>
    <name type="common">Cowpea aphid</name>
    <dbReference type="NCBI Taxonomy" id="307492"/>
    <lineage>
        <taxon>Eukaryota</taxon>
        <taxon>Metazoa</taxon>
        <taxon>Ecdysozoa</taxon>
        <taxon>Arthropoda</taxon>
        <taxon>Hexapoda</taxon>
        <taxon>Insecta</taxon>
        <taxon>Pterygota</taxon>
        <taxon>Neoptera</taxon>
        <taxon>Paraneoptera</taxon>
        <taxon>Hemiptera</taxon>
        <taxon>Sternorrhyncha</taxon>
        <taxon>Aphidomorpha</taxon>
        <taxon>Aphidoidea</taxon>
        <taxon>Aphididae</taxon>
        <taxon>Aphidini</taxon>
        <taxon>Aphis</taxon>
        <taxon>Aphis</taxon>
    </lineage>
</organism>
<dbReference type="PROSITE" id="PS00236">
    <property type="entry name" value="NEUROTR_ION_CHANNEL"/>
    <property type="match status" value="1"/>
</dbReference>
<feature type="transmembrane region" description="Helical" evidence="20">
    <location>
        <begin position="261"/>
        <end position="282"/>
    </location>
</feature>
<evidence type="ECO:0000256" key="16">
    <source>
        <dbReference type="ARBA" id="ARBA00023286"/>
    </source>
</evidence>
<dbReference type="InterPro" id="IPR036719">
    <property type="entry name" value="Neuro-gated_channel_TM_sf"/>
</dbReference>
<evidence type="ECO:0000256" key="2">
    <source>
        <dbReference type="ARBA" id="ARBA00022448"/>
    </source>
</evidence>
<evidence type="ECO:0000256" key="19">
    <source>
        <dbReference type="ARBA" id="ARBA00071250"/>
    </source>
</evidence>
<evidence type="ECO:0000256" key="13">
    <source>
        <dbReference type="ARBA" id="ARBA00023180"/>
    </source>
</evidence>
<keyword evidence="10" id="KW-1015">Disulfide bond</keyword>
<gene>
    <name evidence="24" type="ORF">FWK35_00012546</name>
</gene>
<evidence type="ECO:0000256" key="17">
    <source>
        <dbReference type="ARBA" id="ARBA00023303"/>
    </source>
</evidence>
<evidence type="ECO:0000256" key="9">
    <source>
        <dbReference type="ARBA" id="ARBA00023136"/>
    </source>
</evidence>
<dbReference type="InterPro" id="IPR006202">
    <property type="entry name" value="Neur_chan_lig-bd"/>
</dbReference>
<evidence type="ECO:0000259" key="22">
    <source>
        <dbReference type="Pfam" id="PF02931"/>
    </source>
</evidence>
<proteinExistence type="inferred from homology"/>
<feature type="transmembrane region" description="Helical" evidence="20">
    <location>
        <begin position="294"/>
        <end position="316"/>
    </location>
</feature>
<name>A0A6G0ZJB0_APHCR</name>
<dbReference type="InterPro" id="IPR006029">
    <property type="entry name" value="Neurotrans-gated_channel_TM"/>
</dbReference>
<evidence type="ECO:0000256" key="18">
    <source>
        <dbReference type="ARBA" id="ARBA00034104"/>
    </source>
</evidence>
<keyword evidence="5" id="KW-0732">Signal</keyword>
<evidence type="ECO:0000256" key="14">
    <source>
        <dbReference type="ARBA" id="ARBA00023214"/>
    </source>
</evidence>
<evidence type="ECO:0000256" key="7">
    <source>
        <dbReference type="ARBA" id="ARBA00023018"/>
    </source>
</evidence>
<evidence type="ECO:0000256" key="15">
    <source>
        <dbReference type="ARBA" id="ARBA00023257"/>
    </source>
</evidence>
<dbReference type="GO" id="GO:0005230">
    <property type="term" value="F:extracellular ligand-gated monoatomic ion channel activity"/>
    <property type="evidence" value="ECO:0007669"/>
    <property type="project" value="InterPro"/>
</dbReference>
<dbReference type="PRINTS" id="PR00252">
    <property type="entry name" value="NRIONCHANNEL"/>
</dbReference>
<dbReference type="InterPro" id="IPR006028">
    <property type="entry name" value="GABAA/Glycine_rcpt"/>
</dbReference>
<feature type="domain" description="Neurotransmitter-gated ion-channel transmembrane" evidence="23">
    <location>
        <begin position="235"/>
        <end position="499"/>
    </location>
</feature>
<dbReference type="FunFam" id="2.70.170.10:FF:000021">
    <property type="entry name" value="Gamma-aminobutyric acid receptor isoform 3b"/>
    <property type="match status" value="1"/>
</dbReference>
<keyword evidence="8 20" id="KW-0406">Ion transport</keyword>
<evidence type="ECO:0000256" key="10">
    <source>
        <dbReference type="ARBA" id="ARBA00023157"/>
    </source>
</evidence>
<evidence type="ECO:0000256" key="1">
    <source>
        <dbReference type="ARBA" id="ARBA00010180"/>
    </source>
</evidence>
<feature type="region of interest" description="Disordered" evidence="21">
    <location>
        <begin position="337"/>
        <end position="421"/>
    </location>
</feature>
<dbReference type="GO" id="GO:0099095">
    <property type="term" value="F:ligand-gated monoatomic anion channel activity"/>
    <property type="evidence" value="ECO:0007669"/>
    <property type="project" value="UniProtKB-ARBA"/>
</dbReference>
<keyword evidence="12" id="KW-0869">Chloride channel</keyword>
<evidence type="ECO:0000256" key="3">
    <source>
        <dbReference type="ARBA" id="ARBA00022475"/>
    </source>
</evidence>
<dbReference type="AlphaFoldDB" id="A0A6G0ZJB0"/>